<name>A0A371FYM3_MUCPR</name>
<evidence type="ECO:0000313" key="3">
    <source>
        <dbReference type="Proteomes" id="UP000257109"/>
    </source>
</evidence>
<dbReference type="EMBL" id="QJKJ01007377">
    <property type="protein sequence ID" value="RDX83371.1"/>
    <property type="molecule type" value="Genomic_DNA"/>
</dbReference>
<reference evidence="2" key="1">
    <citation type="submission" date="2018-05" db="EMBL/GenBank/DDBJ databases">
        <title>Draft genome of Mucuna pruriens seed.</title>
        <authorList>
            <person name="Nnadi N.E."/>
            <person name="Vos R."/>
            <person name="Hasami M.H."/>
            <person name="Devisetty U.K."/>
            <person name="Aguiy J.C."/>
        </authorList>
    </citation>
    <scope>NUCLEOTIDE SEQUENCE [LARGE SCALE GENOMIC DNA]</scope>
    <source>
        <strain evidence="2">JCA_2017</strain>
    </source>
</reference>
<keyword evidence="1" id="KW-0812">Transmembrane</keyword>
<keyword evidence="1" id="KW-1133">Transmembrane helix</keyword>
<evidence type="ECO:0000313" key="2">
    <source>
        <dbReference type="EMBL" id="RDX83371.1"/>
    </source>
</evidence>
<protein>
    <submittedName>
        <fullName evidence="2">Uncharacterized protein</fullName>
    </submittedName>
</protein>
<evidence type="ECO:0000256" key="1">
    <source>
        <dbReference type="SAM" id="Phobius"/>
    </source>
</evidence>
<feature type="non-terminal residue" evidence="2">
    <location>
        <position position="176"/>
    </location>
</feature>
<comment type="caution">
    <text evidence="2">The sequence shown here is derived from an EMBL/GenBank/DDBJ whole genome shotgun (WGS) entry which is preliminary data.</text>
</comment>
<sequence>KSHWSHIFHTPKHIINLYKKKSLKEKKNIETIFSYEDNDFNYNISRLDAADVDTNGKNVHLIGDGNINFLFINTKIIKSSRKANVLLSEVTKLHINNALLILYRENRLRKIHLHITGIILHKSYIFKKKLLAFFSCLYYTYINVITYYCKPEFHTSRRVYCLEWNDQFGYHRLIMI</sequence>
<accession>A0A371FYM3</accession>
<keyword evidence="3" id="KW-1185">Reference proteome</keyword>
<dbReference type="AlphaFoldDB" id="A0A371FYM3"/>
<keyword evidence="1" id="KW-0472">Membrane</keyword>
<organism evidence="2 3">
    <name type="scientific">Mucuna pruriens</name>
    <name type="common">Velvet bean</name>
    <name type="synonym">Dolichos pruriens</name>
    <dbReference type="NCBI Taxonomy" id="157652"/>
    <lineage>
        <taxon>Eukaryota</taxon>
        <taxon>Viridiplantae</taxon>
        <taxon>Streptophyta</taxon>
        <taxon>Embryophyta</taxon>
        <taxon>Tracheophyta</taxon>
        <taxon>Spermatophyta</taxon>
        <taxon>Magnoliopsida</taxon>
        <taxon>eudicotyledons</taxon>
        <taxon>Gunneridae</taxon>
        <taxon>Pentapetalae</taxon>
        <taxon>rosids</taxon>
        <taxon>fabids</taxon>
        <taxon>Fabales</taxon>
        <taxon>Fabaceae</taxon>
        <taxon>Papilionoideae</taxon>
        <taxon>50 kb inversion clade</taxon>
        <taxon>NPAAA clade</taxon>
        <taxon>indigoferoid/millettioid clade</taxon>
        <taxon>Phaseoleae</taxon>
        <taxon>Mucuna</taxon>
    </lineage>
</organism>
<feature type="transmembrane region" description="Helical" evidence="1">
    <location>
        <begin position="130"/>
        <end position="148"/>
    </location>
</feature>
<gene>
    <name evidence="2" type="ORF">CR513_35719</name>
</gene>
<feature type="non-terminal residue" evidence="2">
    <location>
        <position position="1"/>
    </location>
</feature>
<proteinExistence type="predicted"/>
<dbReference type="Proteomes" id="UP000257109">
    <property type="component" value="Unassembled WGS sequence"/>
</dbReference>